<accession>A0A173S3P5</accession>
<dbReference type="InterPro" id="IPR014238">
    <property type="entry name" value="Spore_YlmC/YmxH"/>
</dbReference>
<dbReference type="Gene3D" id="2.30.30.240">
    <property type="entry name" value="PRC-barrel domain"/>
    <property type="match status" value="1"/>
</dbReference>
<evidence type="ECO:0000313" key="4">
    <source>
        <dbReference type="Proteomes" id="UP000095492"/>
    </source>
</evidence>
<name>A0A173S3P5_EUBRA</name>
<dbReference type="EMBL" id="CYYA01000004">
    <property type="protein sequence ID" value="CUM85064.1"/>
    <property type="molecule type" value="Genomic_DNA"/>
</dbReference>
<dbReference type="Proteomes" id="UP000095492">
    <property type="component" value="Unassembled WGS sequence"/>
</dbReference>
<dbReference type="RefSeq" id="WP_021738235.1">
    <property type="nucleotide sequence ID" value="NZ_CABKSU010000025.1"/>
</dbReference>
<dbReference type="InterPro" id="IPR011033">
    <property type="entry name" value="PRC_barrel-like_sf"/>
</dbReference>
<evidence type="ECO:0000313" key="2">
    <source>
        <dbReference type="EMBL" id="CUM85064.1"/>
    </source>
</evidence>
<dbReference type="OrthoDB" id="6024937at2"/>
<dbReference type="Pfam" id="PF05239">
    <property type="entry name" value="PRC"/>
    <property type="match status" value="1"/>
</dbReference>
<dbReference type="NCBIfam" id="TIGR02888">
    <property type="entry name" value="spore_YlmC_YmxH"/>
    <property type="match status" value="1"/>
</dbReference>
<dbReference type="InterPro" id="IPR027275">
    <property type="entry name" value="PRC-brl_dom"/>
</dbReference>
<evidence type="ECO:0000259" key="1">
    <source>
        <dbReference type="Pfam" id="PF05239"/>
    </source>
</evidence>
<evidence type="ECO:0000313" key="3">
    <source>
        <dbReference type="EMBL" id="MSD14561.1"/>
    </source>
</evidence>
<dbReference type="Proteomes" id="UP000431304">
    <property type="component" value="Unassembled WGS sequence"/>
</dbReference>
<organism evidence="2 4">
    <name type="scientific">Eubacterium ramulus</name>
    <dbReference type="NCBI Taxonomy" id="39490"/>
    <lineage>
        <taxon>Bacteria</taxon>
        <taxon>Bacillati</taxon>
        <taxon>Bacillota</taxon>
        <taxon>Clostridia</taxon>
        <taxon>Eubacteriales</taxon>
        <taxon>Eubacteriaceae</taxon>
        <taxon>Eubacterium</taxon>
    </lineage>
</organism>
<reference evidence="2 4" key="1">
    <citation type="submission" date="2015-09" db="EMBL/GenBank/DDBJ databases">
        <authorList>
            <consortium name="Pathogen Informatics"/>
        </authorList>
    </citation>
    <scope>NUCLEOTIDE SEQUENCE [LARGE SCALE GENOMIC DNA]</scope>
    <source>
        <strain evidence="2 4">2789STDY5608891</strain>
    </source>
</reference>
<evidence type="ECO:0000313" key="5">
    <source>
        <dbReference type="Proteomes" id="UP000431304"/>
    </source>
</evidence>
<proteinExistence type="predicted"/>
<feature type="domain" description="PRC-barrel" evidence="1">
    <location>
        <begin position="2"/>
        <end position="75"/>
    </location>
</feature>
<dbReference type="EMBL" id="WKRA01000001">
    <property type="protein sequence ID" value="MSD14561.1"/>
    <property type="molecule type" value="Genomic_DNA"/>
</dbReference>
<gene>
    <name evidence="2" type="ORF">ERS852448_00760</name>
    <name evidence="3" type="ORF">GKE72_00400</name>
</gene>
<dbReference type="STRING" id="39490.ERS852448_00760"/>
<sequence length="84" mass="9555">MRLCEFSKKEVINVSDCKCLGCVCDLKFDECSGQICAMIIKGPPKWFHLVGCDTEYVIDWKKIVRIGPDVILVDICAEKCLRKL</sequence>
<dbReference type="SUPFAM" id="SSF50346">
    <property type="entry name" value="PRC-barrel domain"/>
    <property type="match status" value="1"/>
</dbReference>
<reference evidence="3 5" key="2">
    <citation type="journal article" date="2019" name="Nat. Med.">
        <title>A library of human gut bacterial isolates paired with longitudinal multiomics data enables mechanistic microbiome research.</title>
        <authorList>
            <person name="Poyet M."/>
            <person name="Groussin M."/>
            <person name="Gibbons S.M."/>
            <person name="Avila-Pacheco J."/>
            <person name="Jiang X."/>
            <person name="Kearney S.M."/>
            <person name="Perrotta A.R."/>
            <person name="Berdy B."/>
            <person name="Zhao S."/>
            <person name="Lieberman T.D."/>
            <person name="Swanson P.K."/>
            <person name="Smith M."/>
            <person name="Roesemann S."/>
            <person name="Alexander J.E."/>
            <person name="Rich S.A."/>
            <person name="Livny J."/>
            <person name="Vlamakis H."/>
            <person name="Clish C."/>
            <person name="Bullock K."/>
            <person name="Deik A."/>
            <person name="Scott J."/>
            <person name="Pierce K.A."/>
            <person name="Xavier R.J."/>
            <person name="Alm E.J."/>
        </authorList>
    </citation>
    <scope>NUCLEOTIDE SEQUENCE [LARGE SCALE GENOMIC DNA]</scope>
    <source>
        <strain evidence="3 5">BIOML-A3</strain>
    </source>
</reference>
<dbReference type="AlphaFoldDB" id="A0A173S3P5"/>
<dbReference type="PANTHER" id="PTHR40061:SF1">
    <property type="entry name" value="SPORULATION PROTEIN YLMC-RELATED"/>
    <property type="match status" value="1"/>
</dbReference>
<dbReference type="PANTHER" id="PTHR40061">
    <property type="entry name" value="SPORULATION PROTEIN YLMC-RELATED"/>
    <property type="match status" value="1"/>
</dbReference>
<dbReference type="GeneID" id="42785768"/>
<protein>
    <submittedName>
        <fullName evidence="2">Sporulation protein, YlmC/YmxH family</fullName>
    </submittedName>
    <submittedName>
        <fullName evidence="3">YlmC/YmxH family sporulation protein</fullName>
    </submittedName>
</protein>